<evidence type="ECO:0000313" key="2">
    <source>
        <dbReference type="Proteomes" id="UP000030403"/>
    </source>
</evidence>
<name>A0A0A5G2T5_9BACI</name>
<reference evidence="1 2" key="1">
    <citation type="submission" date="2013-08" db="EMBL/GenBank/DDBJ databases">
        <authorList>
            <person name="Huang J."/>
            <person name="Wang G."/>
        </authorList>
    </citation>
    <scope>NUCLEOTIDE SEQUENCE [LARGE SCALE GENOMIC DNA]</scope>
    <source>
        <strain evidence="1 2">BH030004</strain>
    </source>
</reference>
<dbReference type="PROSITE" id="PS51257">
    <property type="entry name" value="PROKAR_LIPOPROTEIN"/>
    <property type="match status" value="1"/>
</dbReference>
<sequence>MKRLSILLAFMTLFISGCTEGKAKESILDALSEIEEYESIFHHKKVENGVVVFYEPKSEGSSPLSAAFIQKTSGGWEATLDRGGHTKTSSPFTSHQLMMQANENSPFPMLYGKVTNPDVKYVRITLEEKEIKPKTLHSQGKHIWYAFMEKPTDGSSLIINGLSEQFEVIETVEHIVGKTSFAGDEVEDEE</sequence>
<dbReference type="STRING" id="1385511.GCA_000425225_00545"/>
<dbReference type="eggNOG" id="ENOG5033ABG">
    <property type="taxonomic scope" value="Bacteria"/>
</dbReference>
<accession>A0A0A5G2T5</accession>
<evidence type="ECO:0008006" key="3">
    <source>
        <dbReference type="Google" id="ProtNLM"/>
    </source>
</evidence>
<protein>
    <recommendedName>
        <fullName evidence="3">Lipoprotein</fullName>
    </recommendedName>
</protein>
<dbReference type="OrthoDB" id="1902411at2"/>
<gene>
    <name evidence="1" type="ORF">N783_14630</name>
</gene>
<organism evidence="1 2">
    <name type="scientific">Pontibacillus marinus BH030004 = DSM 16465</name>
    <dbReference type="NCBI Taxonomy" id="1385511"/>
    <lineage>
        <taxon>Bacteria</taxon>
        <taxon>Bacillati</taxon>
        <taxon>Bacillota</taxon>
        <taxon>Bacilli</taxon>
        <taxon>Bacillales</taxon>
        <taxon>Bacillaceae</taxon>
        <taxon>Pontibacillus</taxon>
    </lineage>
</organism>
<dbReference type="RefSeq" id="WP_027448005.1">
    <property type="nucleotide sequence ID" value="NZ_AVPF01000040.1"/>
</dbReference>
<dbReference type="AlphaFoldDB" id="A0A0A5G2T5"/>
<keyword evidence="2" id="KW-1185">Reference proteome</keyword>
<evidence type="ECO:0000313" key="1">
    <source>
        <dbReference type="EMBL" id="KGX85448.1"/>
    </source>
</evidence>
<proteinExistence type="predicted"/>
<comment type="caution">
    <text evidence="1">The sequence shown here is derived from an EMBL/GenBank/DDBJ whole genome shotgun (WGS) entry which is preliminary data.</text>
</comment>
<dbReference type="EMBL" id="AVPF01000040">
    <property type="protein sequence ID" value="KGX85448.1"/>
    <property type="molecule type" value="Genomic_DNA"/>
</dbReference>
<dbReference type="Proteomes" id="UP000030403">
    <property type="component" value="Unassembled WGS sequence"/>
</dbReference>